<dbReference type="Gene3D" id="3.30.930.10">
    <property type="entry name" value="Bira Bifunctional Protein, Domain 2"/>
    <property type="match status" value="1"/>
</dbReference>
<name>X1K649_9ZZZZ</name>
<dbReference type="Gene3D" id="1.10.287.40">
    <property type="entry name" value="Serine-tRNA synthetase, tRNA binding domain"/>
    <property type="match status" value="1"/>
</dbReference>
<protein>
    <recommendedName>
        <fullName evidence="1">serine--tRNA ligase</fullName>
        <ecNumber evidence="1">6.1.1.11</ecNumber>
    </recommendedName>
    <alternativeName>
        <fullName evidence="7">Seryl-tRNA synthetase</fullName>
    </alternativeName>
</protein>
<dbReference type="AlphaFoldDB" id="X1K649"/>
<dbReference type="PANTHER" id="PTHR11778">
    <property type="entry name" value="SERYL-TRNA SYNTHETASE"/>
    <property type="match status" value="1"/>
</dbReference>
<dbReference type="SUPFAM" id="SSF55681">
    <property type="entry name" value="Class II aaRS and biotin synthetases"/>
    <property type="match status" value="1"/>
</dbReference>
<sequence length="435" mass="49990">MLDVKFVRKNPDLVKADLVKRGDLAKVKWVDNLLKHDENWRKLTLETNKLREMRNKITAEIARLKKENKDVTEKTKEAKKIPQKIKSLEQKVQGYRKKIDRIFLNLPNLMHESVPVGKDENDNVEIRRWGEIPKFDFTPKDHIDLALNLDLVDLERAARVAGARFYYLKGELVQLNYAVIKFALDFITRKGFALFQPPYMLKRKPLEGAVALSDFEDTIYKIEGEDLYMLATSEHALLALHMNEALDGKSLPIRYGGVSPCFRKEAGTHGRDTKGIFRVHQFEKVEQFIFCRPEDSWKRYEELITNAEEIFQKLGLPYRIVNVCSGDMGTVAAKKYDLETWLPGQGKYREAASCSNCTSYQAVRSNIRYRDKPSEPSKFVHTINSTLVATERVLISILENYQQRDGSILVPPALVPYMGIEKIGQKSATTGCSQR</sequence>
<feature type="domain" description="Aminoacyl-transfer RNA synthetases class-II family profile" evidence="9">
    <location>
        <begin position="141"/>
        <end position="411"/>
    </location>
</feature>
<evidence type="ECO:0000256" key="7">
    <source>
        <dbReference type="ARBA" id="ARBA00031113"/>
    </source>
</evidence>
<evidence type="ECO:0000259" key="9">
    <source>
        <dbReference type="PROSITE" id="PS50862"/>
    </source>
</evidence>
<evidence type="ECO:0000256" key="3">
    <source>
        <dbReference type="ARBA" id="ARBA00022741"/>
    </source>
</evidence>
<evidence type="ECO:0000256" key="5">
    <source>
        <dbReference type="ARBA" id="ARBA00022917"/>
    </source>
</evidence>
<keyword evidence="6" id="KW-0030">Aminoacyl-tRNA synthetase</keyword>
<dbReference type="PRINTS" id="PR00981">
    <property type="entry name" value="TRNASYNTHSER"/>
</dbReference>
<dbReference type="Pfam" id="PF02403">
    <property type="entry name" value="Seryl_tRNA_N"/>
    <property type="match status" value="1"/>
</dbReference>
<dbReference type="InterPro" id="IPR006195">
    <property type="entry name" value="aa-tRNA-synth_II"/>
</dbReference>
<dbReference type="InterPro" id="IPR002317">
    <property type="entry name" value="Ser-tRNA-ligase_type_1"/>
</dbReference>
<feature type="coiled-coil region" evidence="8">
    <location>
        <begin position="47"/>
        <end position="105"/>
    </location>
</feature>
<dbReference type="CDD" id="cd00770">
    <property type="entry name" value="SerRS_core"/>
    <property type="match status" value="1"/>
</dbReference>
<evidence type="ECO:0000256" key="2">
    <source>
        <dbReference type="ARBA" id="ARBA00022598"/>
    </source>
</evidence>
<evidence type="ECO:0000256" key="6">
    <source>
        <dbReference type="ARBA" id="ARBA00023146"/>
    </source>
</evidence>
<dbReference type="GO" id="GO:0006434">
    <property type="term" value="P:seryl-tRNA aminoacylation"/>
    <property type="evidence" value="ECO:0007669"/>
    <property type="project" value="InterPro"/>
</dbReference>
<keyword evidence="2" id="KW-0436">Ligase</keyword>
<gene>
    <name evidence="10" type="ORF">S06H3_02619</name>
</gene>
<organism evidence="10">
    <name type="scientific">marine sediment metagenome</name>
    <dbReference type="NCBI Taxonomy" id="412755"/>
    <lineage>
        <taxon>unclassified sequences</taxon>
        <taxon>metagenomes</taxon>
        <taxon>ecological metagenomes</taxon>
    </lineage>
</organism>
<keyword evidence="8" id="KW-0175">Coiled coil</keyword>
<evidence type="ECO:0000313" key="10">
    <source>
        <dbReference type="EMBL" id="GAI02023.1"/>
    </source>
</evidence>
<keyword evidence="4" id="KW-0067">ATP-binding</keyword>
<dbReference type="InterPro" id="IPR015866">
    <property type="entry name" value="Ser-tRNA-synth_1_N"/>
</dbReference>
<dbReference type="InterPro" id="IPR045864">
    <property type="entry name" value="aa-tRNA-synth_II/BPL/LPL"/>
</dbReference>
<accession>X1K649</accession>
<dbReference type="InterPro" id="IPR033729">
    <property type="entry name" value="SerRS_core"/>
</dbReference>
<dbReference type="HAMAP" id="MF_00176">
    <property type="entry name" value="Ser_tRNA_synth_type1"/>
    <property type="match status" value="1"/>
</dbReference>
<evidence type="ECO:0000256" key="4">
    <source>
        <dbReference type="ARBA" id="ARBA00022840"/>
    </source>
</evidence>
<dbReference type="PROSITE" id="PS50862">
    <property type="entry name" value="AA_TRNA_LIGASE_II"/>
    <property type="match status" value="1"/>
</dbReference>
<dbReference type="InterPro" id="IPR042103">
    <property type="entry name" value="SerRS_1_N_sf"/>
</dbReference>
<dbReference type="GO" id="GO:0005524">
    <property type="term" value="F:ATP binding"/>
    <property type="evidence" value="ECO:0007669"/>
    <property type="project" value="UniProtKB-KW"/>
</dbReference>
<proteinExistence type="inferred from homology"/>
<dbReference type="Pfam" id="PF00587">
    <property type="entry name" value="tRNA-synt_2b"/>
    <property type="match status" value="1"/>
</dbReference>
<dbReference type="InterPro" id="IPR010978">
    <property type="entry name" value="tRNA-bd_arm"/>
</dbReference>
<dbReference type="EMBL" id="BARV01000781">
    <property type="protein sequence ID" value="GAI02023.1"/>
    <property type="molecule type" value="Genomic_DNA"/>
</dbReference>
<dbReference type="SUPFAM" id="SSF46589">
    <property type="entry name" value="tRNA-binding arm"/>
    <property type="match status" value="1"/>
</dbReference>
<keyword evidence="5" id="KW-0648">Protein biosynthesis</keyword>
<dbReference type="PIRSF" id="PIRSF001529">
    <property type="entry name" value="Ser-tRNA-synth_IIa"/>
    <property type="match status" value="1"/>
</dbReference>
<evidence type="ECO:0000256" key="8">
    <source>
        <dbReference type="SAM" id="Coils"/>
    </source>
</evidence>
<comment type="caution">
    <text evidence="10">The sequence shown here is derived from an EMBL/GenBank/DDBJ whole genome shotgun (WGS) entry which is preliminary data.</text>
</comment>
<dbReference type="EC" id="6.1.1.11" evidence="1"/>
<evidence type="ECO:0000256" key="1">
    <source>
        <dbReference type="ARBA" id="ARBA00012840"/>
    </source>
</evidence>
<keyword evidence="3" id="KW-0547">Nucleotide-binding</keyword>
<reference evidence="10" key="1">
    <citation type="journal article" date="2014" name="Front. Microbiol.">
        <title>High frequency of phylogenetically diverse reductive dehalogenase-homologous genes in deep subseafloor sedimentary metagenomes.</title>
        <authorList>
            <person name="Kawai M."/>
            <person name="Futagami T."/>
            <person name="Toyoda A."/>
            <person name="Takaki Y."/>
            <person name="Nishi S."/>
            <person name="Hori S."/>
            <person name="Arai W."/>
            <person name="Tsubouchi T."/>
            <person name="Morono Y."/>
            <person name="Uchiyama I."/>
            <person name="Ito T."/>
            <person name="Fujiyama A."/>
            <person name="Inagaki F."/>
            <person name="Takami H."/>
        </authorList>
    </citation>
    <scope>NUCLEOTIDE SEQUENCE</scope>
    <source>
        <strain evidence="10">Expedition CK06-06</strain>
    </source>
</reference>
<dbReference type="NCBIfam" id="TIGR00414">
    <property type="entry name" value="serS"/>
    <property type="match status" value="1"/>
</dbReference>
<dbReference type="GO" id="GO:0004828">
    <property type="term" value="F:serine-tRNA ligase activity"/>
    <property type="evidence" value="ECO:0007669"/>
    <property type="project" value="UniProtKB-EC"/>
</dbReference>
<dbReference type="InterPro" id="IPR002314">
    <property type="entry name" value="aa-tRNA-synt_IIb"/>
</dbReference>